<protein>
    <recommendedName>
        <fullName evidence="3">DUF7507 domain-containing protein</fullName>
    </recommendedName>
</protein>
<keyword evidence="5" id="KW-1185">Reference proteome</keyword>
<comment type="caution">
    <text evidence="4">The sequence shown here is derived from an EMBL/GenBank/DDBJ whole genome shotgun (WGS) entry which is preliminary data.</text>
</comment>
<feature type="signal peptide" evidence="2">
    <location>
        <begin position="1"/>
        <end position="27"/>
    </location>
</feature>
<dbReference type="Pfam" id="PF24346">
    <property type="entry name" value="DUF7507"/>
    <property type="match status" value="1"/>
</dbReference>
<evidence type="ECO:0000256" key="1">
    <source>
        <dbReference type="SAM" id="Phobius"/>
    </source>
</evidence>
<sequence length="255" mass="26183">MKASWRNLAAVTCGTFLTLVPVSGALAAVSYAGSHSARPSTRQEAATRISAAVRVEVASATRSGSSAERVGLRDTSASQVALSARVAKPDAKIGLSQWLSEAHDIDHNGFFDPHDYAVFSFRVTNLGSLTLSDVSVIDKRLAKAKVSISCPYSILAPGASMTCKSGKLVVTPYLAKNGLGINYATAQGRVPAGWTASSSTVKRTYGTAAVADPVPGILAFTGVDSRALLLSGLVLIILGGVACGASSFGRGPAAR</sequence>
<evidence type="ECO:0000313" key="4">
    <source>
        <dbReference type="EMBL" id="CCH79221.1"/>
    </source>
</evidence>
<evidence type="ECO:0000256" key="2">
    <source>
        <dbReference type="SAM" id="SignalP"/>
    </source>
</evidence>
<organism evidence="4 5">
    <name type="scientific">Nostocoides japonicum T1-X7</name>
    <dbReference type="NCBI Taxonomy" id="1194083"/>
    <lineage>
        <taxon>Bacteria</taxon>
        <taxon>Bacillati</taxon>
        <taxon>Actinomycetota</taxon>
        <taxon>Actinomycetes</taxon>
        <taxon>Micrococcales</taxon>
        <taxon>Intrasporangiaceae</taxon>
        <taxon>Nostocoides</taxon>
    </lineage>
</organism>
<reference evidence="4 5" key="1">
    <citation type="journal article" date="2013" name="ISME J.">
        <title>A metabolic model for members of the genus Tetrasphaera involved in enhanced biological phosphorus removal.</title>
        <authorList>
            <person name="Kristiansen R."/>
            <person name="Nguyen H.T.T."/>
            <person name="Saunders A.M."/>
            <person name="Nielsen J.L."/>
            <person name="Wimmer R."/>
            <person name="Le V.Q."/>
            <person name="McIlroy S.J."/>
            <person name="Petrovski S."/>
            <person name="Seviour R.J."/>
            <person name="Calteau A."/>
            <person name="Nielsen K.L."/>
            <person name="Nielsen P.H."/>
        </authorList>
    </citation>
    <scope>NUCLEOTIDE SEQUENCE [LARGE SCALE GENOMIC DNA]</scope>
    <source>
        <strain evidence="4 5">T1-X7</strain>
    </source>
</reference>
<proteinExistence type="predicted"/>
<keyword evidence="1" id="KW-0472">Membrane</keyword>
<gene>
    <name evidence="4" type="ORF">BN12_4060031</name>
</gene>
<dbReference type="STRING" id="1194083.BN12_4060031"/>
<keyword evidence="1" id="KW-1133">Transmembrane helix</keyword>
<feature type="transmembrane region" description="Helical" evidence="1">
    <location>
        <begin position="227"/>
        <end position="249"/>
    </location>
</feature>
<feature type="chain" id="PRO_5001720767" description="DUF7507 domain-containing protein" evidence="2">
    <location>
        <begin position="28"/>
        <end position="255"/>
    </location>
</feature>
<keyword evidence="2" id="KW-0732">Signal</keyword>
<evidence type="ECO:0000313" key="5">
    <source>
        <dbReference type="Proteomes" id="UP000035721"/>
    </source>
</evidence>
<accession>A0A077M060</accession>
<feature type="domain" description="DUF7507" evidence="3">
    <location>
        <begin position="116"/>
        <end position="197"/>
    </location>
</feature>
<name>A0A077M060_9MICO</name>
<dbReference type="InterPro" id="IPR055354">
    <property type="entry name" value="DUF7507"/>
</dbReference>
<evidence type="ECO:0000259" key="3">
    <source>
        <dbReference type="Pfam" id="PF24346"/>
    </source>
</evidence>
<dbReference type="EMBL" id="CAJB01000342">
    <property type="protein sequence ID" value="CCH79221.1"/>
    <property type="molecule type" value="Genomic_DNA"/>
</dbReference>
<dbReference type="AlphaFoldDB" id="A0A077M060"/>
<keyword evidence="1" id="KW-0812">Transmembrane</keyword>
<dbReference type="Proteomes" id="UP000035721">
    <property type="component" value="Unassembled WGS sequence"/>
</dbReference>